<dbReference type="SUPFAM" id="SSF51161">
    <property type="entry name" value="Trimeric LpxA-like enzymes"/>
    <property type="match status" value="1"/>
</dbReference>
<accession>A0ABT0F6P0</accession>
<evidence type="ECO:0000256" key="1">
    <source>
        <dbReference type="ARBA" id="ARBA00007274"/>
    </source>
</evidence>
<dbReference type="InterPro" id="IPR011004">
    <property type="entry name" value="Trimer_LpxA-like_sf"/>
</dbReference>
<dbReference type="EMBL" id="JAKNRW010000040">
    <property type="protein sequence ID" value="MCK1793687.1"/>
    <property type="molecule type" value="Genomic_DNA"/>
</dbReference>
<sequence>MKMLKYELILWAMKLTSIIPGNIGCSIRNAALPYKRGNNVKIWDGVHIDSPSKLRLGDNVSINRNCIINAAGGVTIGNDTLIGPNVTIYSQNHLYKDKSLAIRIQGYEKKAVSIGADVWIACNVIILPGVNIGDGCVIAAGSVVTHSLPPYTVIAGVPAKVIGHRP</sequence>
<proteinExistence type="inferred from homology"/>
<reference evidence="3 4" key="1">
    <citation type="submission" date="2022-02" db="EMBL/GenBank/DDBJ databases">
        <title>Comparative genomics of the first Antarctic Pseudomonas spp. capable of biotransforming 2,4,6-Trinitrotoluene.</title>
        <authorList>
            <person name="Cabrera M.A."/>
            <person name="Marquez S.L."/>
            <person name="Perez-Donoso J.M."/>
        </authorList>
    </citation>
    <scope>NUCLEOTIDE SEQUENCE [LARGE SCALE GENOMIC DNA]</scope>
    <source>
        <strain evidence="3 4">TNT19</strain>
    </source>
</reference>
<dbReference type="PANTHER" id="PTHR23416">
    <property type="entry name" value="SIALIC ACID SYNTHASE-RELATED"/>
    <property type="match status" value="1"/>
</dbReference>
<gene>
    <name evidence="3" type="ORF">L9059_26630</name>
</gene>
<evidence type="ECO:0008006" key="5">
    <source>
        <dbReference type="Google" id="ProtNLM"/>
    </source>
</evidence>
<dbReference type="Gene3D" id="2.160.10.10">
    <property type="entry name" value="Hexapeptide repeat proteins"/>
    <property type="match status" value="1"/>
</dbReference>
<comment type="similarity">
    <text evidence="1">Belongs to the transferase hexapeptide repeat family.</text>
</comment>
<dbReference type="InterPro" id="IPR051159">
    <property type="entry name" value="Hexapeptide_acetyltransf"/>
</dbReference>
<dbReference type="InterPro" id="IPR001451">
    <property type="entry name" value="Hexapep"/>
</dbReference>
<name>A0ABT0F6P0_9PSED</name>
<keyword evidence="2" id="KW-0808">Transferase</keyword>
<dbReference type="PANTHER" id="PTHR23416:SF23">
    <property type="entry name" value="ACETYLTRANSFERASE C18B11.09C-RELATED"/>
    <property type="match status" value="1"/>
</dbReference>
<dbReference type="Proteomes" id="UP001299876">
    <property type="component" value="Unassembled WGS sequence"/>
</dbReference>
<protein>
    <recommendedName>
        <fullName evidence="5">Acyltransferase</fullName>
    </recommendedName>
</protein>
<keyword evidence="4" id="KW-1185">Reference proteome</keyword>
<evidence type="ECO:0000313" key="3">
    <source>
        <dbReference type="EMBL" id="MCK1793687.1"/>
    </source>
</evidence>
<evidence type="ECO:0000313" key="4">
    <source>
        <dbReference type="Proteomes" id="UP001299876"/>
    </source>
</evidence>
<organism evidence="3 4">
    <name type="scientific">Pseudomonas violetae</name>
    <dbReference type="NCBI Taxonomy" id="2915813"/>
    <lineage>
        <taxon>Bacteria</taxon>
        <taxon>Pseudomonadati</taxon>
        <taxon>Pseudomonadota</taxon>
        <taxon>Gammaproteobacteria</taxon>
        <taxon>Pseudomonadales</taxon>
        <taxon>Pseudomonadaceae</taxon>
        <taxon>Pseudomonas</taxon>
    </lineage>
</organism>
<dbReference type="RefSeq" id="WP_247293882.1">
    <property type="nucleotide sequence ID" value="NZ_JAKNRW010000040.1"/>
</dbReference>
<dbReference type="Pfam" id="PF00132">
    <property type="entry name" value="Hexapep"/>
    <property type="match status" value="1"/>
</dbReference>
<comment type="caution">
    <text evidence="3">The sequence shown here is derived from an EMBL/GenBank/DDBJ whole genome shotgun (WGS) entry which is preliminary data.</text>
</comment>
<evidence type="ECO:0000256" key="2">
    <source>
        <dbReference type="ARBA" id="ARBA00022679"/>
    </source>
</evidence>